<gene>
    <name evidence="1" type="ORF">FDA94_24865</name>
</gene>
<dbReference type="OrthoDB" id="3207839at2"/>
<keyword evidence="2" id="KW-1185">Reference proteome</keyword>
<dbReference type="EMBL" id="SZQA01000026">
    <property type="protein sequence ID" value="TKK85626.1"/>
    <property type="molecule type" value="Genomic_DNA"/>
</dbReference>
<accession>A0A4U3MD91</accession>
<dbReference type="Proteomes" id="UP000308705">
    <property type="component" value="Unassembled WGS sequence"/>
</dbReference>
<evidence type="ECO:0000313" key="1">
    <source>
        <dbReference type="EMBL" id="TKK85626.1"/>
    </source>
</evidence>
<comment type="caution">
    <text evidence="1">The sequence shown here is derived from an EMBL/GenBank/DDBJ whole genome shotgun (WGS) entry which is preliminary data.</text>
</comment>
<reference evidence="1 2" key="1">
    <citation type="submission" date="2019-04" db="EMBL/GenBank/DDBJ databases">
        <title>Herbidospora sp. NEAU-GS14.nov., a novel actinomycete isolated from soil.</title>
        <authorList>
            <person name="Han L."/>
        </authorList>
    </citation>
    <scope>NUCLEOTIDE SEQUENCE [LARGE SCALE GENOMIC DNA]</scope>
    <source>
        <strain evidence="1 2">NEAU-GS14</strain>
    </source>
</reference>
<organism evidence="1 2">
    <name type="scientific">Herbidospora galbida</name>
    <dbReference type="NCBI Taxonomy" id="2575442"/>
    <lineage>
        <taxon>Bacteria</taxon>
        <taxon>Bacillati</taxon>
        <taxon>Actinomycetota</taxon>
        <taxon>Actinomycetes</taxon>
        <taxon>Streptosporangiales</taxon>
        <taxon>Streptosporangiaceae</taxon>
        <taxon>Herbidospora</taxon>
    </lineage>
</organism>
<name>A0A4U3MD91_9ACTN</name>
<dbReference type="AlphaFoldDB" id="A0A4U3MD91"/>
<dbReference type="RefSeq" id="WP_137249492.1">
    <property type="nucleotide sequence ID" value="NZ_SZQA01000026.1"/>
</dbReference>
<protein>
    <submittedName>
        <fullName evidence="1">Uncharacterized protein</fullName>
    </submittedName>
</protein>
<sequence length="280" mass="31069">MPTTQHDSLNQLFRERPQLALDLVRRAKLLEVPDGLPVRAHQLELSDRVSKELRPDLLLTLGPEREPYAALIVEMQLQPSEAKARQLPRYAAAVWLHLDCPVHVVVVCPDRRTARWAASRMPTELETFYIDPLAVGPDSIPVVGRVQAAENPHLAVLSLMAHGADREVVADIMRGFKDLPPGDAASYYEYTHQLAALAVKANMEEFMLTNWPVNSPTGKKYVGVGRVEQGVADVLAVLEARKIALTDEQRARITECAEPEHLSDLVVRAALVDDAAELFV</sequence>
<proteinExistence type="predicted"/>
<evidence type="ECO:0000313" key="2">
    <source>
        <dbReference type="Proteomes" id="UP000308705"/>
    </source>
</evidence>